<keyword evidence="3" id="KW-1185">Reference proteome</keyword>
<dbReference type="OrthoDB" id="2449121at2759"/>
<protein>
    <submittedName>
        <fullName evidence="2">Uncharacterized protein</fullName>
    </submittedName>
</protein>
<evidence type="ECO:0000313" key="2">
    <source>
        <dbReference type="EMBL" id="KAG1822415.1"/>
    </source>
</evidence>
<reference evidence="2" key="1">
    <citation type="journal article" date="2020" name="New Phytol.">
        <title>Comparative genomics reveals dynamic genome evolution in host specialist ectomycorrhizal fungi.</title>
        <authorList>
            <person name="Lofgren L.A."/>
            <person name="Nguyen N.H."/>
            <person name="Vilgalys R."/>
            <person name="Ruytinx J."/>
            <person name="Liao H.L."/>
            <person name="Branco S."/>
            <person name="Kuo A."/>
            <person name="LaButti K."/>
            <person name="Lipzen A."/>
            <person name="Andreopoulos W."/>
            <person name="Pangilinan J."/>
            <person name="Riley R."/>
            <person name="Hundley H."/>
            <person name="Na H."/>
            <person name="Barry K."/>
            <person name="Grigoriev I.V."/>
            <person name="Stajich J.E."/>
            <person name="Kennedy P.G."/>
        </authorList>
    </citation>
    <scope>NUCLEOTIDE SEQUENCE</scope>
    <source>
        <strain evidence="2">MN1</strain>
    </source>
</reference>
<feature type="region of interest" description="Disordered" evidence="1">
    <location>
        <begin position="32"/>
        <end position="54"/>
    </location>
</feature>
<dbReference type="GeneID" id="64633458"/>
<gene>
    <name evidence="2" type="ORF">BJ212DRAFT_1476846</name>
</gene>
<comment type="caution">
    <text evidence="2">The sequence shown here is derived from an EMBL/GenBank/DDBJ whole genome shotgun (WGS) entry which is preliminary data.</text>
</comment>
<accession>A0A9P7JGS1</accession>
<dbReference type="AlphaFoldDB" id="A0A9P7JGS1"/>
<dbReference type="EMBL" id="JABBWG010000005">
    <property type="protein sequence ID" value="KAG1822415.1"/>
    <property type="molecule type" value="Genomic_DNA"/>
</dbReference>
<evidence type="ECO:0000256" key="1">
    <source>
        <dbReference type="SAM" id="MobiDB-lite"/>
    </source>
</evidence>
<proteinExistence type="predicted"/>
<dbReference type="Proteomes" id="UP000807769">
    <property type="component" value="Unassembled WGS sequence"/>
</dbReference>
<sequence>MARKYHKVAAARARLARQTQVYAATVRVIASDDSTVQEPDNDNGNSDDNNDDDNFDCGFIGLETKAAQLQVKEFSSRKDKSHRCVPETVACLFD</sequence>
<dbReference type="RefSeq" id="XP_041196821.1">
    <property type="nucleotide sequence ID" value="XM_041339442.1"/>
</dbReference>
<evidence type="ECO:0000313" key="3">
    <source>
        <dbReference type="Proteomes" id="UP000807769"/>
    </source>
</evidence>
<organism evidence="2 3">
    <name type="scientific">Suillus subaureus</name>
    <dbReference type="NCBI Taxonomy" id="48587"/>
    <lineage>
        <taxon>Eukaryota</taxon>
        <taxon>Fungi</taxon>
        <taxon>Dikarya</taxon>
        <taxon>Basidiomycota</taxon>
        <taxon>Agaricomycotina</taxon>
        <taxon>Agaricomycetes</taxon>
        <taxon>Agaricomycetidae</taxon>
        <taxon>Boletales</taxon>
        <taxon>Suillineae</taxon>
        <taxon>Suillaceae</taxon>
        <taxon>Suillus</taxon>
    </lineage>
</organism>
<name>A0A9P7JGS1_9AGAM</name>